<feature type="compositionally biased region" description="Pro residues" evidence="1">
    <location>
        <begin position="216"/>
        <end position="234"/>
    </location>
</feature>
<protein>
    <submittedName>
        <fullName evidence="2">Uncharacterized protein</fullName>
    </submittedName>
</protein>
<dbReference type="EMBL" id="JBHSBB010000021">
    <property type="protein sequence ID" value="MFC4035151.1"/>
    <property type="molecule type" value="Genomic_DNA"/>
</dbReference>
<feature type="region of interest" description="Disordered" evidence="1">
    <location>
        <begin position="183"/>
        <end position="234"/>
    </location>
</feature>
<dbReference type="Proteomes" id="UP001595765">
    <property type="component" value="Unassembled WGS sequence"/>
</dbReference>
<accession>A0ABV8HTX5</accession>
<dbReference type="RefSeq" id="WP_386434608.1">
    <property type="nucleotide sequence ID" value="NZ_JBHSBB010000021.1"/>
</dbReference>
<comment type="caution">
    <text evidence="2">The sequence shown here is derived from an EMBL/GenBank/DDBJ whole genome shotgun (WGS) entry which is preliminary data.</text>
</comment>
<keyword evidence="3" id="KW-1185">Reference proteome</keyword>
<organism evidence="2 3">
    <name type="scientific">Streptomyces polygonati</name>
    <dbReference type="NCBI Taxonomy" id="1617087"/>
    <lineage>
        <taxon>Bacteria</taxon>
        <taxon>Bacillati</taxon>
        <taxon>Actinomycetota</taxon>
        <taxon>Actinomycetes</taxon>
        <taxon>Kitasatosporales</taxon>
        <taxon>Streptomycetaceae</taxon>
        <taxon>Streptomyces</taxon>
    </lineage>
</organism>
<name>A0ABV8HTX5_9ACTN</name>
<sequence length="234" mass="24302">MTASPLHIVSTGPATGLVAGGPYDELAAALLQRAGFVPVSTGRSSYWQIPEDLAPADAREIAGSAYDMLRAARYEVTIAPELRPAPAAVAREIKAMAGEIADAENLDTVIALLAPLAAPETGVLAEISWLIGHAARWTAVESACTYREGLARMVFGAAQAVEVAQGELNRVVAALSWVPEQMRGRNAPPVRAEADTHPRVTAARARSASPAGPGEQPSPPAAPASRPPAPGRRP</sequence>
<reference evidence="3" key="1">
    <citation type="journal article" date="2019" name="Int. J. Syst. Evol. Microbiol.">
        <title>The Global Catalogue of Microorganisms (GCM) 10K type strain sequencing project: providing services to taxonomists for standard genome sequencing and annotation.</title>
        <authorList>
            <consortium name="The Broad Institute Genomics Platform"/>
            <consortium name="The Broad Institute Genome Sequencing Center for Infectious Disease"/>
            <person name="Wu L."/>
            <person name="Ma J."/>
        </authorList>
    </citation>
    <scope>NUCLEOTIDE SEQUENCE [LARGE SCALE GENOMIC DNA]</scope>
    <source>
        <strain evidence="3">CGMCC 4.7237</strain>
    </source>
</reference>
<gene>
    <name evidence="2" type="ORF">ACFO3J_27305</name>
</gene>
<evidence type="ECO:0000313" key="3">
    <source>
        <dbReference type="Proteomes" id="UP001595765"/>
    </source>
</evidence>
<feature type="compositionally biased region" description="Low complexity" evidence="1">
    <location>
        <begin position="202"/>
        <end position="215"/>
    </location>
</feature>
<evidence type="ECO:0000313" key="2">
    <source>
        <dbReference type="EMBL" id="MFC4035151.1"/>
    </source>
</evidence>
<proteinExistence type="predicted"/>
<evidence type="ECO:0000256" key="1">
    <source>
        <dbReference type="SAM" id="MobiDB-lite"/>
    </source>
</evidence>